<accession>A0A8H2XBT6</accession>
<proteinExistence type="predicted"/>
<dbReference type="AlphaFoldDB" id="A0A8H2XBT6"/>
<gene>
    <name evidence="1" type="ORF">RDB_LOCUS38180</name>
</gene>
<evidence type="ECO:0000313" key="2">
    <source>
        <dbReference type="Proteomes" id="UP000663841"/>
    </source>
</evidence>
<organism evidence="1 2">
    <name type="scientific">Rhizoctonia solani</name>
    <dbReference type="NCBI Taxonomy" id="456999"/>
    <lineage>
        <taxon>Eukaryota</taxon>
        <taxon>Fungi</taxon>
        <taxon>Dikarya</taxon>
        <taxon>Basidiomycota</taxon>
        <taxon>Agaricomycotina</taxon>
        <taxon>Agaricomycetes</taxon>
        <taxon>Cantharellales</taxon>
        <taxon>Ceratobasidiaceae</taxon>
        <taxon>Rhizoctonia</taxon>
    </lineage>
</organism>
<dbReference type="EMBL" id="CAJMWW010000071">
    <property type="protein sequence ID" value="CAE6418358.1"/>
    <property type="molecule type" value="Genomic_DNA"/>
</dbReference>
<dbReference type="Proteomes" id="UP000663841">
    <property type="component" value="Unassembled WGS sequence"/>
</dbReference>
<protein>
    <submittedName>
        <fullName evidence="1">Uncharacterized protein</fullName>
    </submittedName>
</protein>
<name>A0A8H2XBT6_9AGAM</name>
<evidence type="ECO:0000313" key="1">
    <source>
        <dbReference type="EMBL" id="CAE6418358.1"/>
    </source>
</evidence>
<sequence length="87" mass="10044">MILMPSEWRLYTTYLFELLAPFYHGTNVGPNDVSGFMNYCVSLASKQWMETWRNTKNSWPNSTSGLNGARKVQQMRPNAMQLNFSTS</sequence>
<reference evidence="1" key="1">
    <citation type="submission" date="2021-01" db="EMBL/GenBank/DDBJ databases">
        <authorList>
            <person name="Kaushik A."/>
        </authorList>
    </citation>
    <scope>NUCLEOTIDE SEQUENCE</scope>
    <source>
        <strain evidence="1">AG3-T5</strain>
    </source>
</reference>
<comment type="caution">
    <text evidence="1">The sequence shown here is derived from an EMBL/GenBank/DDBJ whole genome shotgun (WGS) entry which is preliminary data.</text>
</comment>